<proteinExistence type="inferred from homology"/>
<dbReference type="CDD" id="cd05332">
    <property type="entry name" value="11beta-HSD1_like_SDR_c"/>
    <property type="match status" value="1"/>
</dbReference>
<dbReference type="PANTHER" id="PTHR44269:SF1">
    <property type="entry name" value="DEHYDROGENASE_REDUCTASE SDR FAMILY MEMBER 7"/>
    <property type="match status" value="1"/>
</dbReference>
<dbReference type="PRINTS" id="PR00080">
    <property type="entry name" value="SDRFAMILY"/>
</dbReference>
<keyword evidence="5" id="KW-1185">Reference proteome</keyword>
<comment type="similarity">
    <text evidence="2">Belongs to the short-chain dehydrogenases/reductases (SDR) family.</text>
</comment>
<evidence type="ECO:0000256" key="1">
    <source>
        <dbReference type="ARBA" id="ARBA00023002"/>
    </source>
</evidence>
<evidence type="ECO:0000313" key="4">
    <source>
        <dbReference type="EMBL" id="GCC24805.1"/>
    </source>
</evidence>
<keyword evidence="1" id="KW-0560">Oxidoreductase</keyword>
<dbReference type="OrthoDB" id="1933717at2759"/>
<keyword evidence="3" id="KW-0812">Transmembrane</keyword>
<reference evidence="4 5" key="1">
    <citation type="journal article" date="2018" name="Nat. Ecol. Evol.">
        <title>Shark genomes provide insights into elasmobranch evolution and the origin of vertebrates.</title>
        <authorList>
            <person name="Hara Y"/>
            <person name="Yamaguchi K"/>
            <person name="Onimaru K"/>
            <person name="Kadota M"/>
            <person name="Koyanagi M"/>
            <person name="Keeley SD"/>
            <person name="Tatsumi K"/>
            <person name="Tanaka K"/>
            <person name="Motone F"/>
            <person name="Kageyama Y"/>
            <person name="Nozu R"/>
            <person name="Adachi N"/>
            <person name="Nishimura O"/>
            <person name="Nakagawa R"/>
            <person name="Tanegashima C"/>
            <person name="Kiyatake I"/>
            <person name="Matsumoto R"/>
            <person name="Murakumo K"/>
            <person name="Nishida K"/>
            <person name="Terakita A"/>
            <person name="Kuratani S"/>
            <person name="Sato K"/>
            <person name="Hyodo S Kuraku.S."/>
        </authorList>
    </citation>
    <scope>NUCLEOTIDE SEQUENCE [LARGE SCALE GENOMIC DNA]</scope>
</reference>
<keyword evidence="3" id="KW-1133">Transmembrane helix</keyword>
<feature type="transmembrane region" description="Helical" evidence="3">
    <location>
        <begin position="32"/>
        <end position="52"/>
    </location>
</feature>
<dbReference type="Pfam" id="PF00106">
    <property type="entry name" value="adh_short"/>
    <property type="match status" value="1"/>
</dbReference>
<dbReference type="AlphaFoldDB" id="A0A401S301"/>
<evidence type="ECO:0000256" key="3">
    <source>
        <dbReference type="SAM" id="Phobius"/>
    </source>
</evidence>
<dbReference type="Proteomes" id="UP000287033">
    <property type="component" value="Unassembled WGS sequence"/>
</dbReference>
<protein>
    <recommendedName>
        <fullName evidence="6">Dehydrogenase/reductase SDR family member 7</fullName>
    </recommendedName>
</protein>
<dbReference type="PRINTS" id="PR00081">
    <property type="entry name" value="GDHRDH"/>
</dbReference>
<dbReference type="PROSITE" id="PS00061">
    <property type="entry name" value="ADH_SHORT"/>
    <property type="match status" value="1"/>
</dbReference>
<keyword evidence="3" id="KW-0472">Membrane</keyword>
<dbReference type="Gene3D" id="3.40.50.720">
    <property type="entry name" value="NAD(P)-binding Rossmann-like Domain"/>
    <property type="match status" value="1"/>
</dbReference>
<dbReference type="SUPFAM" id="SSF51735">
    <property type="entry name" value="NAD(P)-binding Rossmann-fold domains"/>
    <property type="match status" value="1"/>
</dbReference>
<dbReference type="STRING" id="137246.A0A401S301"/>
<evidence type="ECO:0000256" key="2">
    <source>
        <dbReference type="RuleBase" id="RU000363"/>
    </source>
</evidence>
<accession>A0A401S301</accession>
<dbReference type="InterPro" id="IPR002347">
    <property type="entry name" value="SDR_fam"/>
</dbReference>
<evidence type="ECO:0000313" key="5">
    <source>
        <dbReference type="Proteomes" id="UP000287033"/>
    </source>
</evidence>
<dbReference type="GO" id="GO:0016491">
    <property type="term" value="F:oxidoreductase activity"/>
    <property type="evidence" value="ECO:0007669"/>
    <property type="project" value="UniProtKB-KW"/>
</dbReference>
<dbReference type="InterPro" id="IPR036291">
    <property type="entry name" value="NAD(P)-bd_dom_sf"/>
</dbReference>
<dbReference type="OMA" id="TWAWWLT"/>
<evidence type="ECO:0008006" key="6">
    <source>
        <dbReference type="Google" id="ProtNLM"/>
    </source>
</evidence>
<dbReference type="InterPro" id="IPR020904">
    <property type="entry name" value="Sc_DH/Rdtase_CS"/>
</dbReference>
<name>A0A401S301_CHIPU</name>
<dbReference type="PANTHER" id="PTHR44269">
    <property type="entry name" value="DEHYDROGENASE/REDUCTASE SDR FAMILY MEMBER 7-RELATED"/>
    <property type="match status" value="1"/>
</dbReference>
<dbReference type="InterPro" id="IPR053011">
    <property type="entry name" value="SDR_family_member_7"/>
</dbReference>
<dbReference type="NCBIfam" id="NF004825">
    <property type="entry name" value="PRK06181.1"/>
    <property type="match status" value="1"/>
</dbReference>
<comment type="caution">
    <text evidence="4">The sequence shown here is derived from an EMBL/GenBank/DDBJ whole genome shotgun (WGS) entry which is preliminary data.</text>
</comment>
<organism evidence="4 5">
    <name type="scientific">Chiloscyllium punctatum</name>
    <name type="common">Brownbanded bambooshark</name>
    <name type="synonym">Hemiscyllium punctatum</name>
    <dbReference type="NCBI Taxonomy" id="137246"/>
    <lineage>
        <taxon>Eukaryota</taxon>
        <taxon>Metazoa</taxon>
        <taxon>Chordata</taxon>
        <taxon>Craniata</taxon>
        <taxon>Vertebrata</taxon>
        <taxon>Chondrichthyes</taxon>
        <taxon>Elasmobranchii</taxon>
        <taxon>Galeomorphii</taxon>
        <taxon>Galeoidea</taxon>
        <taxon>Orectolobiformes</taxon>
        <taxon>Hemiscylliidae</taxon>
        <taxon>Chiloscyllium</taxon>
    </lineage>
</organism>
<sequence>MECESNAAVFVVRSARSRREKLSKRLDRTMDLLSLLYYCLVIYVIVQFIRFLRADGDLTLLWCECFGNKPEDKLYKKVVWITGASSGIGEELAYQLAKLGAFLVLSARRVAELERVKQNCLDHSKLRVKDILVLLLDLNVNSSHKDATKSVIQYFGKIDILINNAGRSQRSLFLDTNLDVYEAIMHLNFLGTISLTKCVLPYMIKQEKGQIITVSSLAGLVAAPVSTGYASSKHALQGFFNSLRPELANYPRIIISTVCPGLVHSNIVKNAFTEEINKPISENSAQTCKMSTARCVQLMLVGMANELKEMWISGQPLLLYVYLWQYAPTLAWLVANKMSVKRIKNLKSGLDADVSYFGDLKTKAA</sequence>
<gene>
    <name evidence="4" type="ORF">chiPu_0003207</name>
</gene>
<dbReference type="EMBL" id="BEZZ01000067">
    <property type="protein sequence ID" value="GCC24805.1"/>
    <property type="molecule type" value="Genomic_DNA"/>
</dbReference>